<reference evidence="2" key="3">
    <citation type="submission" date="2020-02" db="EMBL/GenBank/DDBJ databases">
        <authorList>
            <person name="Matsumoto Y."/>
            <person name="Motooka D."/>
            <person name="Nakamura S."/>
        </authorList>
    </citation>
    <scope>NUCLEOTIDE SEQUENCE</scope>
    <source>
        <strain evidence="2">JCM 16367</strain>
    </source>
</reference>
<dbReference type="KEGG" id="mnv:MNVI_21220"/>
<name>A0A7I7PDV3_9MYCO</name>
<feature type="region of interest" description="Disordered" evidence="1">
    <location>
        <begin position="46"/>
        <end position="67"/>
    </location>
</feature>
<evidence type="ECO:0000313" key="4">
    <source>
        <dbReference type="Proteomes" id="UP000192374"/>
    </source>
</evidence>
<organism evidence="2 5">
    <name type="scientific">Mycobacterium noviomagense</name>
    <dbReference type="NCBI Taxonomy" id="459858"/>
    <lineage>
        <taxon>Bacteria</taxon>
        <taxon>Bacillati</taxon>
        <taxon>Actinomycetota</taxon>
        <taxon>Actinomycetes</taxon>
        <taxon>Mycobacteriales</taxon>
        <taxon>Mycobacteriaceae</taxon>
        <taxon>Mycobacterium</taxon>
    </lineage>
</organism>
<proteinExistence type="predicted"/>
<evidence type="ECO:0000313" key="5">
    <source>
        <dbReference type="Proteomes" id="UP000466894"/>
    </source>
</evidence>
<feature type="compositionally biased region" description="Low complexity" evidence="1">
    <location>
        <begin position="88"/>
        <end position="107"/>
    </location>
</feature>
<gene>
    <name evidence="3" type="ORF">BST37_15350</name>
    <name evidence="2" type="ORF">MNVI_21220</name>
</gene>
<dbReference type="AlphaFoldDB" id="A0A7I7PDV3"/>
<dbReference type="EMBL" id="MVIC01000030">
    <property type="protein sequence ID" value="ORB12767.1"/>
    <property type="molecule type" value="Genomic_DNA"/>
</dbReference>
<evidence type="ECO:0008006" key="6">
    <source>
        <dbReference type="Google" id="ProtNLM"/>
    </source>
</evidence>
<sequence length="131" mass="13598">MTKFLVLYRAPQTAAEQMFGSAEDQQAGMEDWMAWAGKAGSAIVDLGSPLQPTRDSAGGGDPIGGFSILQADSAQALQQVLEGHPHTTHGGTSRSSSSCPFRACSTSAPTARGQLRARGQGQSLDSKFLGS</sequence>
<reference evidence="3 4" key="1">
    <citation type="submission" date="2017-02" db="EMBL/GenBank/DDBJ databases">
        <title>The new phylogeny of genus Mycobacterium.</title>
        <authorList>
            <person name="Tortoli E."/>
            <person name="Trovato A."/>
            <person name="Cirillo D.M."/>
        </authorList>
    </citation>
    <scope>NUCLEOTIDE SEQUENCE [LARGE SCALE GENOMIC DNA]</scope>
    <source>
        <strain evidence="3 4">DSM 45145</strain>
    </source>
</reference>
<protein>
    <recommendedName>
        <fullName evidence="6">YCII-related domain-containing protein</fullName>
    </recommendedName>
</protein>
<accession>A0A7I7PDV3</accession>
<dbReference type="EMBL" id="AP022583">
    <property type="protein sequence ID" value="BBY06804.1"/>
    <property type="molecule type" value="Genomic_DNA"/>
</dbReference>
<reference evidence="2 5" key="2">
    <citation type="journal article" date="2019" name="Emerg. Microbes Infect.">
        <title>Comprehensive subspecies identification of 175 nontuberculous mycobacteria species based on 7547 genomic profiles.</title>
        <authorList>
            <person name="Matsumoto Y."/>
            <person name="Kinjo T."/>
            <person name="Motooka D."/>
            <person name="Nabeya D."/>
            <person name="Jung N."/>
            <person name="Uechi K."/>
            <person name="Horii T."/>
            <person name="Iida T."/>
            <person name="Fujita J."/>
            <person name="Nakamura S."/>
        </authorList>
    </citation>
    <scope>NUCLEOTIDE SEQUENCE [LARGE SCALE GENOMIC DNA]</scope>
    <source>
        <strain evidence="2 5">JCM 16367</strain>
    </source>
</reference>
<dbReference type="Proteomes" id="UP000466894">
    <property type="component" value="Chromosome"/>
</dbReference>
<evidence type="ECO:0000313" key="3">
    <source>
        <dbReference type="EMBL" id="ORB12767.1"/>
    </source>
</evidence>
<evidence type="ECO:0000256" key="1">
    <source>
        <dbReference type="SAM" id="MobiDB-lite"/>
    </source>
</evidence>
<dbReference type="RefSeq" id="WP_083088628.1">
    <property type="nucleotide sequence ID" value="NZ_AP022583.1"/>
</dbReference>
<feature type="region of interest" description="Disordered" evidence="1">
    <location>
        <begin position="80"/>
        <end position="131"/>
    </location>
</feature>
<evidence type="ECO:0000313" key="2">
    <source>
        <dbReference type="EMBL" id="BBY06804.1"/>
    </source>
</evidence>
<dbReference type="Proteomes" id="UP000192374">
    <property type="component" value="Unassembled WGS sequence"/>
</dbReference>
<dbReference type="OrthoDB" id="5117987at2"/>
<keyword evidence="4" id="KW-1185">Reference proteome</keyword>